<proteinExistence type="predicted"/>
<reference evidence="3 4" key="1">
    <citation type="submission" date="2023-11" db="EMBL/GenBank/DDBJ databases">
        <authorList>
            <person name="Hedman E."/>
            <person name="Englund M."/>
            <person name="Stromberg M."/>
            <person name="Nyberg Akerstrom W."/>
            <person name="Nylinder S."/>
            <person name="Jareborg N."/>
            <person name="Kallberg Y."/>
            <person name="Kronander E."/>
        </authorList>
    </citation>
    <scope>NUCLEOTIDE SEQUENCE [LARGE SCALE GENOMIC DNA]</scope>
</reference>
<gene>
    <name evidence="3" type="ORF">PARMNEM_LOCUS22567</name>
</gene>
<comment type="caution">
    <text evidence="3">The sequence shown here is derived from an EMBL/GenBank/DDBJ whole genome shotgun (WGS) entry which is preliminary data.</text>
</comment>
<keyword evidence="2" id="KW-0732">Signal</keyword>
<dbReference type="AlphaFoldDB" id="A0AAV1MB07"/>
<keyword evidence="4" id="KW-1185">Reference proteome</keyword>
<dbReference type="EMBL" id="CAVLGL010000159">
    <property type="protein sequence ID" value="CAK1604335.1"/>
    <property type="molecule type" value="Genomic_DNA"/>
</dbReference>
<accession>A0AAV1MB07</accession>
<evidence type="ECO:0000256" key="1">
    <source>
        <dbReference type="SAM" id="MobiDB-lite"/>
    </source>
</evidence>
<sequence>MYDKIVLILLIVSLTYENADGRKLKRIQKPKDTDNTDPQPNVLTYSTFGFNDVASYDGLVPTSPDNANYLTKYKETSEKLYAPAFPSALDSDFSSNSQSLNEEATGGGDGATATSMSQFNSVNNYSPSNFNSENNSNKNSVSDVDYSQNLAENNRIVYGSKISTANKNMSSNWYNDAEPNNGILYQNEHKFSTYRESPLFNGNLPSYSESNNNNNNQFINNYATTYPTTEIENSMNAENMQILSKFPNVGDFTNTKSYDTFESENKHSLASPKPLDTFNSIVNSVDDDRLSNYYEDHSNKLIKIPTSFKNTFGNKGIENIISSKQHLNTNQGYLSKHSNVKNKKLNNDYKDEQKTNPWILENGNNYVHKRIKNDKNGYEYATNFSSTNFKFDENEPKNHFNSNVDEIIPSISNINDFPNYKFPETDYLNFKAHPSFKTTFNSDNKDELSYNIGNKYNPSSDYLNKFKNVYSNVPTSATNWGNIFKSTDYSSYKKHIPKPQFNDEENFDILHLPKRQNNYRHVKDSSESIANDRPIYNNKPNIFQRPKNEWSNENFNNRFKSEEDLLGLRNHDTSHPTYLPSFQYPDNPEESFKTVVEKWRENYIKSKYHDTPTYDYEASEVKHFQASNPYQIQPPHPVIVPVPQPYPVRVPVAKPVAVPVMREITVPIEKPVLYPVYKKVPYRIEKLVPVPVEKQVVLPVVKPYPVPVPQVKPVFHHSRPYRDEFDLEQDFDDGDEYLPRPESSKVVYNKRPKSPRHRSRRPSRMPYQERSKGKRPQRRPNGSREKDYHRYVQSPLTDYQRFRNHDGDFDDEREYKDYLLYCKRTGNC</sequence>
<evidence type="ECO:0000256" key="2">
    <source>
        <dbReference type="SAM" id="SignalP"/>
    </source>
</evidence>
<evidence type="ECO:0000313" key="4">
    <source>
        <dbReference type="Proteomes" id="UP001314205"/>
    </source>
</evidence>
<feature type="compositionally biased region" description="Basic residues" evidence="1">
    <location>
        <begin position="748"/>
        <end position="763"/>
    </location>
</feature>
<feature type="chain" id="PRO_5043819104" evidence="2">
    <location>
        <begin position="22"/>
        <end position="828"/>
    </location>
</feature>
<feature type="region of interest" description="Disordered" evidence="1">
    <location>
        <begin position="731"/>
        <end position="808"/>
    </location>
</feature>
<feature type="compositionally biased region" description="Polar residues" evidence="1">
    <location>
        <begin position="92"/>
        <end position="102"/>
    </location>
</feature>
<evidence type="ECO:0000313" key="3">
    <source>
        <dbReference type="EMBL" id="CAK1604335.1"/>
    </source>
</evidence>
<dbReference type="Proteomes" id="UP001314205">
    <property type="component" value="Unassembled WGS sequence"/>
</dbReference>
<name>A0AAV1MB07_9NEOP</name>
<feature type="compositionally biased region" description="Low complexity" evidence="1">
    <location>
        <begin position="123"/>
        <end position="142"/>
    </location>
</feature>
<feature type="signal peptide" evidence="2">
    <location>
        <begin position="1"/>
        <end position="21"/>
    </location>
</feature>
<organism evidence="3 4">
    <name type="scientific">Parnassius mnemosyne</name>
    <name type="common">clouded apollo</name>
    <dbReference type="NCBI Taxonomy" id="213953"/>
    <lineage>
        <taxon>Eukaryota</taxon>
        <taxon>Metazoa</taxon>
        <taxon>Ecdysozoa</taxon>
        <taxon>Arthropoda</taxon>
        <taxon>Hexapoda</taxon>
        <taxon>Insecta</taxon>
        <taxon>Pterygota</taxon>
        <taxon>Neoptera</taxon>
        <taxon>Endopterygota</taxon>
        <taxon>Lepidoptera</taxon>
        <taxon>Glossata</taxon>
        <taxon>Ditrysia</taxon>
        <taxon>Papilionoidea</taxon>
        <taxon>Papilionidae</taxon>
        <taxon>Parnassiinae</taxon>
        <taxon>Parnassini</taxon>
        <taxon>Parnassius</taxon>
        <taxon>Driopa</taxon>
    </lineage>
</organism>
<feature type="region of interest" description="Disordered" evidence="1">
    <location>
        <begin position="92"/>
        <end position="142"/>
    </location>
</feature>
<protein>
    <submittedName>
        <fullName evidence="3">Uncharacterized protein</fullName>
    </submittedName>
</protein>